<dbReference type="EMBL" id="AWUE01015287">
    <property type="protein sequence ID" value="OMO98684.1"/>
    <property type="molecule type" value="Genomic_DNA"/>
</dbReference>
<evidence type="ECO:0000313" key="4">
    <source>
        <dbReference type="Proteomes" id="UP000187203"/>
    </source>
</evidence>
<keyword evidence="1" id="KW-0175">Coiled coil</keyword>
<sequence length="348" mass="39763">MAPCKKQQPPAKQTEPTPIMKMKSVANKGNLEPKKKIKKKVKIAAKTKGNKGEEKYVKTTRRRGVYRPRRQKQPAKQRKPPPEPIAAEEELEAPSEGEYRKPTEFNWDAAWQLVSGTSEPYKSPSPVSKLMNAEMRLLHIFRQIAKNKRYPPAYGNVVTEIFKESEFWNERFEQNNRRENLVPINSTSLTRMHYEQGPNNNWKKKDSDAETSTTRENSESIDSKIQKCIREMVYGPLRFLQENVQSLTEKVESLTEEVACLQRKVSGNRDAATGAENGKENEAEEDRNEGASKNPVPSLAMVIYKENAATSLRSLTKNSTSRGTKIKHTAPRFYTRAKKPKPQTSKKK</sequence>
<evidence type="ECO:0000256" key="1">
    <source>
        <dbReference type="SAM" id="Coils"/>
    </source>
</evidence>
<accession>A0A1R3JV65</accession>
<proteinExistence type="predicted"/>
<keyword evidence="4" id="KW-1185">Reference proteome</keyword>
<feature type="compositionally biased region" description="Basic residues" evidence="2">
    <location>
        <begin position="58"/>
        <end position="79"/>
    </location>
</feature>
<evidence type="ECO:0000256" key="2">
    <source>
        <dbReference type="SAM" id="MobiDB-lite"/>
    </source>
</evidence>
<feature type="compositionally biased region" description="Acidic residues" evidence="2">
    <location>
        <begin position="86"/>
        <end position="95"/>
    </location>
</feature>
<organism evidence="3 4">
    <name type="scientific">Corchorus olitorius</name>
    <dbReference type="NCBI Taxonomy" id="93759"/>
    <lineage>
        <taxon>Eukaryota</taxon>
        <taxon>Viridiplantae</taxon>
        <taxon>Streptophyta</taxon>
        <taxon>Embryophyta</taxon>
        <taxon>Tracheophyta</taxon>
        <taxon>Spermatophyta</taxon>
        <taxon>Magnoliopsida</taxon>
        <taxon>eudicotyledons</taxon>
        <taxon>Gunneridae</taxon>
        <taxon>Pentapetalae</taxon>
        <taxon>rosids</taxon>
        <taxon>malvids</taxon>
        <taxon>Malvales</taxon>
        <taxon>Malvaceae</taxon>
        <taxon>Grewioideae</taxon>
        <taxon>Apeibeae</taxon>
        <taxon>Corchorus</taxon>
    </lineage>
</organism>
<gene>
    <name evidence="3" type="ORF">COLO4_13776</name>
</gene>
<reference evidence="4" key="1">
    <citation type="submission" date="2013-09" db="EMBL/GenBank/DDBJ databases">
        <title>Corchorus olitorius genome sequencing.</title>
        <authorList>
            <person name="Alam M."/>
            <person name="Haque M.S."/>
            <person name="Islam M.S."/>
            <person name="Emdad E.M."/>
            <person name="Islam M.M."/>
            <person name="Ahmed B."/>
            <person name="Halim A."/>
            <person name="Hossen Q.M.M."/>
            <person name="Hossain M.Z."/>
            <person name="Ahmed R."/>
            <person name="Khan M.M."/>
            <person name="Islam R."/>
            <person name="Rashid M.M."/>
            <person name="Khan S.A."/>
            <person name="Rahman M.S."/>
            <person name="Alam M."/>
            <person name="Yahiya A.S."/>
            <person name="Khan M.S."/>
            <person name="Azam M.S."/>
            <person name="Haque T."/>
            <person name="Lashkar M.Z.H."/>
            <person name="Akhand A.I."/>
            <person name="Morshed G."/>
            <person name="Roy S."/>
            <person name="Uddin K.S."/>
            <person name="Rabeya T."/>
            <person name="Hossain A.S."/>
            <person name="Chowdhury A."/>
            <person name="Snigdha A.R."/>
            <person name="Mortoza M.S."/>
            <person name="Matin S.A."/>
            <person name="Hoque S.M.E."/>
            <person name="Islam M.K."/>
            <person name="Roy D.K."/>
            <person name="Haider R."/>
            <person name="Moosa M.M."/>
            <person name="Elias S.M."/>
            <person name="Hasan A.M."/>
            <person name="Jahan S."/>
            <person name="Shafiuddin M."/>
            <person name="Mahmood N."/>
            <person name="Shommy N.S."/>
        </authorList>
    </citation>
    <scope>NUCLEOTIDE SEQUENCE [LARGE SCALE GENOMIC DNA]</scope>
    <source>
        <strain evidence="4">cv. O-4</strain>
    </source>
</reference>
<dbReference type="Proteomes" id="UP000187203">
    <property type="component" value="Unassembled WGS sequence"/>
</dbReference>
<feature type="region of interest" description="Disordered" evidence="2">
    <location>
        <begin position="1"/>
        <end position="99"/>
    </location>
</feature>
<feature type="compositionally biased region" description="Basic residues" evidence="2">
    <location>
        <begin position="324"/>
        <end position="348"/>
    </location>
</feature>
<feature type="region of interest" description="Disordered" evidence="2">
    <location>
        <begin position="310"/>
        <end position="348"/>
    </location>
</feature>
<evidence type="ECO:0000313" key="3">
    <source>
        <dbReference type="EMBL" id="OMO98684.1"/>
    </source>
</evidence>
<feature type="coiled-coil region" evidence="1">
    <location>
        <begin position="237"/>
        <end position="264"/>
    </location>
</feature>
<dbReference type="AlphaFoldDB" id="A0A1R3JV65"/>
<feature type="compositionally biased region" description="Polar residues" evidence="2">
    <location>
        <begin position="310"/>
        <end position="323"/>
    </location>
</feature>
<feature type="region of interest" description="Disordered" evidence="2">
    <location>
        <begin position="193"/>
        <end position="222"/>
    </location>
</feature>
<comment type="caution">
    <text evidence="3">The sequence shown here is derived from an EMBL/GenBank/DDBJ whole genome shotgun (WGS) entry which is preliminary data.</text>
</comment>
<name>A0A1R3JV65_9ROSI</name>
<feature type="region of interest" description="Disordered" evidence="2">
    <location>
        <begin position="268"/>
        <end position="298"/>
    </location>
</feature>
<protein>
    <submittedName>
        <fullName evidence="3">Uncharacterized protein</fullName>
    </submittedName>
</protein>
<feature type="compositionally biased region" description="Basic residues" evidence="2">
    <location>
        <begin position="35"/>
        <end position="49"/>
    </location>
</feature>